<dbReference type="STRING" id="686832.A0A0C3C2P0"/>
<dbReference type="InterPro" id="IPR016169">
    <property type="entry name" value="FAD-bd_PCMH_sub2"/>
</dbReference>
<keyword evidence="2" id="KW-0285">Flavoprotein</keyword>
<comment type="similarity">
    <text evidence="1">Belongs to the oxygen-dependent FAD-linked oxidoreductase family.</text>
</comment>
<dbReference type="OrthoDB" id="415825at2759"/>
<dbReference type="InterPro" id="IPR016166">
    <property type="entry name" value="FAD-bd_PCMH"/>
</dbReference>
<dbReference type="Gene3D" id="3.40.462.20">
    <property type="match status" value="1"/>
</dbReference>
<dbReference type="PANTHER" id="PTHR42973:SF17">
    <property type="entry name" value="OXIDASE, PUTATIVE (AFU_ORTHOLOGUE AFUA_6G14340)-RELATED"/>
    <property type="match status" value="1"/>
</dbReference>
<reference evidence="6 7" key="1">
    <citation type="submission" date="2014-04" db="EMBL/GenBank/DDBJ databases">
        <authorList>
            <consortium name="DOE Joint Genome Institute"/>
            <person name="Kuo A."/>
            <person name="Gay G."/>
            <person name="Dore J."/>
            <person name="Kohler A."/>
            <person name="Nagy L.G."/>
            <person name="Floudas D."/>
            <person name="Copeland A."/>
            <person name="Barry K.W."/>
            <person name="Cichocki N."/>
            <person name="Veneault-Fourrey C."/>
            <person name="LaButti K."/>
            <person name="Lindquist E.A."/>
            <person name="Lipzen A."/>
            <person name="Lundell T."/>
            <person name="Morin E."/>
            <person name="Murat C."/>
            <person name="Sun H."/>
            <person name="Tunlid A."/>
            <person name="Henrissat B."/>
            <person name="Grigoriev I.V."/>
            <person name="Hibbett D.S."/>
            <person name="Martin F."/>
            <person name="Nordberg H.P."/>
            <person name="Cantor M.N."/>
            <person name="Hua S.X."/>
        </authorList>
    </citation>
    <scope>NUCLEOTIDE SEQUENCE [LARGE SCALE GENOMIC DNA]</scope>
    <source>
        <strain evidence="7">h7</strain>
    </source>
</reference>
<evidence type="ECO:0000256" key="3">
    <source>
        <dbReference type="ARBA" id="ARBA00022827"/>
    </source>
</evidence>
<dbReference type="PANTHER" id="PTHR42973">
    <property type="entry name" value="BINDING OXIDOREDUCTASE, PUTATIVE (AFU_ORTHOLOGUE AFUA_1G17690)-RELATED"/>
    <property type="match status" value="1"/>
</dbReference>
<evidence type="ECO:0000259" key="5">
    <source>
        <dbReference type="PROSITE" id="PS51387"/>
    </source>
</evidence>
<dbReference type="AlphaFoldDB" id="A0A0C3C2P0"/>
<dbReference type="PROSITE" id="PS51387">
    <property type="entry name" value="FAD_PCMH"/>
    <property type="match status" value="1"/>
</dbReference>
<feature type="domain" description="FAD-binding PCMH-type" evidence="5">
    <location>
        <begin position="1"/>
        <end position="75"/>
    </location>
</feature>
<dbReference type="EMBL" id="KN831790">
    <property type="protein sequence ID" value="KIM38539.1"/>
    <property type="molecule type" value="Genomic_DNA"/>
</dbReference>
<keyword evidence="4" id="KW-0560">Oxidoreductase</keyword>
<evidence type="ECO:0000256" key="1">
    <source>
        <dbReference type="ARBA" id="ARBA00005466"/>
    </source>
</evidence>
<keyword evidence="7" id="KW-1185">Reference proteome</keyword>
<dbReference type="SUPFAM" id="SSF56176">
    <property type="entry name" value="FAD-binding/transporter-associated domain-like"/>
    <property type="match status" value="1"/>
</dbReference>
<evidence type="ECO:0000256" key="4">
    <source>
        <dbReference type="ARBA" id="ARBA00023002"/>
    </source>
</evidence>
<dbReference type="HOGENOM" id="CLU_018354_10_1_1"/>
<dbReference type="InterPro" id="IPR012951">
    <property type="entry name" value="BBE"/>
</dbReference>
<keyword evidence="3" id="KW-0274">FAD</keyword>
<dbReference type="InterPro" id="IPR050416">
    <property type="entry name" value="FAD-linked_Oxidoreductase"/>
</dbReference>
<dbReference type="Pfam" id="PF08031">
    <property type="entry name" value="BBE"/>
    <property type="match status" value="1"/>
</dbReference>
<proteinExistence type="inferred from homology"/>
<dbReference type="GO" id="GO:0071949">
    <property type="term" value="F:FAD binding"/>
    <property type="evidence" value="ECO:0007669"/>
    <property type="project" value="InterPro"/>
</dbReference>
<organism evidence="6 7">
    <name type="scientific">Hebeloma cylindrosporum</name>
    <dbReference type="NCBI Taxonomy" id="76867"/>
    <lineage>
        <taxon>Eukaryota</taxon>
        <taxon>Fungi</taxon>
        <taxon>Dikarya</taxon>
        <taxon>Basidiomycota</taxon>
        <taxon>Agaricomycotina</taxon>
        <taxon>Agaricomycetes</taxon>
        <taxon>Agaricomycetidae</taxon>
        <taxon>Agaricales</taxon>
        <taxon>Agaricineae</taxon>
        <taxon>Hymenogastraceae</taxon>
        <taxon>Hebeloma</taxon>
    </lineage>
</organism>
<dbReference type="Gene3D" id="3.30.465.10">
    <property type="match status" value="1"/>
</dbReference>
<dbReference type="GO" id="GO:0016491">
    <property type="term" value="F:oxidoreductase activity"/>
    <property type="evidence" value="ECO:0007669"/>
    <property type="project" value="UniProtKB-KW"/>
</dbReference>
<protein>
    <submittedName>
        <fullName evidence="6">Glucooligosaccharide oxidase</fullName>
    </submittedName>
</protein>
<sequence>MCFFFTGHATIGGLGPISRQWGTSLDHVREVEVVLANGTITRANDSFQSDLYFAIRGAAASFGIVTEFVFQTNPEPPSTVQYSYTFVIGDYRTLAKTFSKWQNFISQPNLDRKLASTLTVTPIGLVVSGTYFGTQAEFNLLNLGVQLGPGAVAKVNVFKDWLSSVLNWAEQEAINLVGGIPSAFYSKSLAFRPDTLIPDAGLESLFKFIQETNKGTLAWFVTFDLEGGAVNDVPLSASAYAHRDTLFYLQSYGIGLGKTSKTTHDFLDGINNVIKQAMPGVDFGAYAGYNWGANYPKLQQVKAQLDPQEVFWNPQSVRLPGHAS</sequence>
<accession>A0A0C3C2P0</accession>
<dbReference type="InterPro" id="IPR036318">
    <property type="entry name" value="FAD-bd_PCMH-like_sf"/>
</dbReference>
<reference evidence="7" key="2">
    <citation type="submission" date="2015-01" db="EMBL/GenBank/DDBJ databases">
        <title>Evolutionary Origins and Diversification of the Mycorrhizal Mutualists.</title>
        <authorList>
            <consortium name="DOE Joint Genome Institute"/>
            <consortium name="Mycorrhizal Genomics Consortium"/>
            <person name="Kohler A."/>
            <person name="Kuo A."/>
            <person name="Nagy L.G."/>
            <person name="Floudas D."/>
            <person name="Copeland A."/>
            <person name="Barry K.W."/>
            <person name="Cichocki N."/>
            <person name="Veneault-Fourrey C."/>
            <person name="LaButti K."/>
            <person name="Lindquist E.A."/>
            <person name="Lipzen A."/>
            <person name="Lundell T."/>
            <person name="Morin E."/>
            <person name="Murat C."/>
            <person name="Riley R."/>
            <person name="Ohm R."/>
            <person name="Sun H."/>
            <person name="Tunlid A."/>
            <person name="Henrissat B."/>
            <person name="Grigoriev I.V."/>
            <person name="Hibbett D.S."/>
            <person name="Martin F."/>
        </authorList>
    </citation>
    <scope>NUCLEOTIDE SEQUENCE [LARGE SCALE GENOMIC DNA]</scope>
    <source>
        <strain evidence="7">h7</strain>
    </source>
</reference>
<name>A0A0C3C2P0_HEBCY</name>
<dbReference type="Proteomes" id="UP000053424">
    <property type="component" value="Unassembled WGS sequence"/>
</dbReference>
<evidence type="ECO:0000313" key="6">
    <source>
        <dbReference type="EMBL" id="KIM38539.1"/>
    </source>
</evidence>
<evidence type="ECO:0000256" key="2">
    <source>
        <dbReference type="ARBA" id="ARBA00022630"/>
    </source>
</evidence>
<gene>
    <name evidence="6" type="ORF">M413DRAFT_447768</name>
</gene>
<evidence type="ECO:0000313" key="7">
    <source>
        <dbReference type="Proteomes" id="UP000053424"/>
    </source>
</evidence>